<reference evidence="1 2" key="1">
    <citation type="submission" date="2016-10" db="EMBL/GenBank/DDBJ databases">
        <authorList>
            <person name="de Groot N.N."/>
        </authorList>
    </citation>
    <scope>NUCLEOTIDE SEQUENCE [LARGE SCALE GENOMIC DNA]</scope>
    <source>
        <strain evidence="1 2">CPCC 201354</strain>
    </source>
</reference>
<protein>
    <submittedName>
        <fullName evidence="1">FAD dependent oxidoreductase</fullName>
    </submittedName>
</protein>
<dbReference type="AlphaFoldDB" id="A0A1G7ZPP5"/>
<organism evidence="1 2">
    <name type="scientific">Sinosporangium album</name>
    <dbReference type="NCBI Taxonomy" id="504805"/>
    <lineage>
        <taxon>Bacteria</taxon>
        <taxon>Bacillati</taxon>
        <taxon>Actinomycetota</taxon>
        <taxon>Actinomycetes</taxon>
        <taxon>Streptosporangiales</taxon>
        <taxon>Streptosporangiaceae</taxon>
        <taxon>Sinosporangium</taxon>
    </lineage>
</organism>
<dbReference type="PANTHER" id="PTHR42716">
    <property type="entry name" value="L-ASPARTATE OXIDASE"/>
    <property type="match status" value="1"/>
</dbReference>
<dbReference type="Gene3D" id="3.50.50.60">
    <property type="entry name" value="FAD/NAD(P)-binding domain"/>
    <property type="match status" value="1"/>
</dbReference>
<dbReference type="GO" id="GO:0009435">
    <property type="term" value="P:NAD+ biosynthetic process"/>
    <property type="evidence" value="ECO:0007669"/>
    <property type="project" value="InterPro"/>
</dbReference>
<dbReference type="InterPro" id="IPR005288">
    <property type="entry name" value="NadB"/>
</dbReference>
<name>A0A1G7ZPP5_9ACTN</name>
<dbReference type="SUPFAM" id="SSF51905">
    <property type="entry name" value="FAD/NAD(P)-binding domain"/>
    <property type="match status" value="1"/>
</dbReference>
<dbReference type="Proteomes" id="UP000198923">
    <property type="component" value="Unassembled WGS sequence"/>
</dbReference>
<dbReference type="InterPro" id="IPR036188">
    <property type="entry name" value="FAD/NAD-bd_sf"/>
</dbReference>
<evidence type="ECO:0000313" key="2">
    <source>
        <dbReference type="Proteomes" id="UP000198923"/>
    </source>
</evidence>
<proteinExistence type="predicted"/>
<dbReference type="RefSeq" id="WP_245691067.1">
    <property type="nucleotide sequence ID" value="NZ_FNCN01000011.1"/>
</dbReference>
<accession>A0A1G7ZPP5</accession>
<dbReference type="EMBL" id="FNCN01000011">
    <property type="protein sequence ID" value="SDH10070.1"/>
    <property type="molecule type" value="Genomic_DNA"/>
</dbReference>
<dbReference type="STRING" id="504805.SAMN05421505_111126"/>
<dbReference type="Pfam" id="PF12831">
    <property type="entry name" value="FAD_oxidored"/>
    <property type="match status" value="1"/>
</dbReference>
<dbReference type="PANTHER" id="PTHR42716:SF1">
    <property type="entry name" value="SLL0471 PROTEIN"/>
    <property type="match status" value="1"/>
</dbReference>
<dbReference type="GO" id="GO:0008734">
    <property type="term" value="F:L-aspartate oxidase activity"/>
    <property type="evidence" value="ECO:0007669"/>
    <property type="project" value="InterPro"/>
</dbReference>
<gene>
    <name evidence="1" type="ORF">SAMN05421505_111126</name>
</gene>
<evidence type="ECO:0000313" key="1">
    <source>
        <dbReference type="EMBL" id="SDH10070.1"/>
    </source>
</evidence>
<keyword evidence="2" id="KW-1185">Reference proteome</keyword>
<sequence>MQARQRFDVAVYGGGLGGVAAALAAVKTGATVLLVVPGEWIGGQVSAQAVPPDEHPWIESFGCSASYRGFRDAVRRFYFDRYPVSARGRSRPAFNPGLGNVGPLTHEPYVAQLVLESELYPWMSRGRLRVLKHSTLAEAHVEGDRIRSIGVRGRSGAVQEYEARYYLDASELGDLIDKASAEHVIGAESRGETGEPHAPDVADPLDQQAVTWAMVLGYVPEGDYTIDRPEQYDYWRSYRPEFWPGPFLGWQISDYVTHKPRPRPLFTDEVQESGLRYDLWSSRRILASHQFDDEWESDLSAAVWPMMDYFDRPLLGVDEEQRALALEGARQLSLSLIYWIQTEAPRHDGGFGYPGLRPRPDLTGTEDGLAMEPYIREARRIRARFTVTESHLGVEAREGRTGAEPFADTVGIGAYRMDLHPSTSGRNSVDIDTWPFQIPLGALLPVRVSNLIAAAKNIGTTHITNGAYRVHPVEWAVGEAAGALAAFCVREGSAPARVHEDERILADFQRLLRTQLDIPLEWPEIGALTPMSRFGYVKPAASAEFARQT</sequence>